<dbReference type="AlphaFoldDB" id="A0AA97FCL6"/>
<accession>A0AA97FCL6</accession>
<dbReference type="RefSeq" id="WP_317136471.1">
    <property type="nucleotide sequence ID" value="NZ_CP043875.1"/>
</dbReference>
<feature type="transmembrane region" description="Helical" evidence="7">
    <location>
        <begin position="94"/>
        <end position="112"/>
    </location>
</feature>
<feature type="transmembrane region" description="Helical" evidence="7">
    <location>
        <begin position="17"/>
        <end position="37"/>
    </location>
</feature>
<dbReference type="Pfam" id="PF07568">
    <property type="entry name" value="HisKA_2"/>
    <property type="match status" value="1"/>
</dbReference>
<dbReference type="PROSITE" id="PS50109">
    <property type="entry name" value="HIS_KIN"/>
    <property type="match status" value="1"/>
</dbReference>
<keyword evidence="12" id="KW-1185">Reference proteome</keyword>
<evidence type="ECO:0000259" key="10">
    <source>
        <dbReference type="PROSITE" id="PS50113"/>
    </source>
</evidence>
<dbReference type="GO" id="GO:0016301">
    <property type="term" value="F:kinase activity"/>
    <property type="evidence" value="ECO:0007669"/>
    <property type="project" value="UniProtKB-KW"/>
</dbReference>
<dbReference type="GO" id="GO:0006355">
    <property type="term" value="P:regulation of DNA-templated transcription"/>
    <property type="evidence" value="ECO:0007669"/>
    <property type="project" value="InterPro"/>
</dbReference>
<dbReference type="InterPro" id="IPR003594">
    <property type="entry name" value="HATPase_dom"/>
</dbReference>
<feature type="transmembrane region" description="Helical" evidence="7">
    <location>
        <begin position="64"/>
        <end position="82"/>
    </location>
</feature>
<reference evidence="11 12" key="1">
    <citation type="submission" date="2019-09" db="EMBL/GenBank/DDBJ databases">
        <title>The complete genome of Methanoplanus sp. FWC-SCC4.</title>
        <authorList>
            <person name="Chen S.-C."/>
            <person name="Zhou Y.-Z."/>
            <person name="Lai M.-C."/>
        </authorList>
    </citation>
    <scope>NUCLEOTIDE SEQUENCE [LARGE SCALE GENOMIC DNA]</scope>
    <source>
        <strain evidence="11 12">FWC-SCC4</strain>
    </source>
</reference>
<evidence type="ECO:0000313" key="11">
    <source>
        <dbReference type="EMBL" id="WOF17020.1"/>
    </source>
</evidence>
<dbReference type="SUPFAM" id="SSF55785">
    <property type="entry name" value="PYP-like sensor domain (PAS domain)"/>
    <property type="match status" value="1"/>
</dbReference>
<dbReference type="InterPro" id="IPR013767">
    <property type="entry name" value="PAS_fold"/>
</dbReference>
<dbReference type="NCBIfam" id="TIGR00229">
    <property type="entry name" value="sensory_box"/>
    <property type="match status" value="1"/>
</dbReference>
<organism evidence="11 12">
    <name type="scientific">Methanochimaera problematica</name>
    <dbReference type="NCBI Taxonomy" id="2609417"/>
    <lineage>
        <taxon>Archaea</taxon>
        <taxon>Methanobacteriati</taxon>
        <taxon>Methanobacteriota</taxon>
        <taxon>Stenosarchaea group</taxon>
        <taxon>Methanomicrobia</taxon>
        <taxon>Methanomicrobiales</taxon>
        <taxon>Methanomicrobiaceae</taxon>
        <taxon>Methanochimaera</taxon>
    </lineage>
</organism>
<evidence type="ECO:0000259" key="8">
    <source>
        <dbReference type="PROSITE" id="PS50109"/>
    </source>
</evidence>
<dbReference type="Gene3D" id="3.30.565.10">
    <property type="entry name" value="Histidine kinase-like ATPase, C-terminal domain"/>
    <property type="match status" value="1"/>
</dbReference>
<dbReference type="InterPro" id="IPR036890">
    <property type="entry name" value="HATPase_C_sf"/>
</dbReference>
<evidence type="ECO:0000256" key="5">
    <source>
        <dbReference type="ARBA" id="ARBA00022840"/>
    </source>
</evidence>
<evidence type="ECO:0000256" key="2">
    <source>
        <dbReference type="ARBA" id="ARBA00022679"/>
    </source>
</evidence>
<keyword evidence="6" id="KW-0902">Two-component regulatory system</keyword>
<protein>
    <submittedName>
        <fullName evidence="11">PAS domain S-box protein</fullName>
    </submittedName>
</protein>
<keyword evidence="7" id="KW-0472">Membrane</keyword>
<dbReference type="PROSITE" id="PS50113">
    <property type="entry name" value="PAC"/>
    <property type="match status" value="1"/>
</dbReference>
<sequence length="448" mass="50807">MFKENGVGQKGGSDEQWVIITLLLTALAFFANYFSYVFEITDTTANIFLIPIIIATFLFQKRGLVYSVFVMGMYLIMVMFLQPGIPALVNAGEHAIIMVGIALIITLLSLALHKSEKKYRLLFETSPAPVIVISPENRVLDANESFFRVFGYPPELILGKRMGELPVLTEESRAVLENYLENKKEARSFKESMDIDLTGEKGEIHNCRVITNTLYDDDGETDVKVAVIMDVTDNVVAEEKIRASLCEKETLLREVHHRVKNNLQVIVSMLKLQSKRTDDPQIRSTLTDCQNRVYSMAMVHEKIYLSDSLADIDIREYLQSLSKMLLLEYSELLGRVSVLVRCDEYIHFDLDTVVPVALITNELISNSLKYAFPGKEEGTISIEVLKTDSMFSYRFRDDGIGMPDGFDIDESQTLGMKIVKTLVRQLNGEINIQKNLGTEIIIRFPVQR</sequence>
<feature type="domain" description="Histidine kinase" evidence="8">
    <location>
        <begin position="254"/>
        <end position="448"/>
    </location>
</feature>
<dbReference type="KEGG" id="mefw:F1737_10180"/>
<dbReference type="SMART" id="SM00091">
    <property type="entry name" value="PAS"/>
    <property type="match status" value="1"/>
</dbReference>
<dbReference type="GeneID" id="85230539"/>
<keyword evidence="2" id="KW-0808">Transferase</keyword>
<dbReference type="SUPFAM" id="SSF55874">
    <property type="entry name" value="ATPase domain of HSP90 chaperone/DNA topoisomerase II/histidine kinase"/>
    <property type="match status" value="1"/>
</dbReference>
<name>A0AA97FCL6_9EURY</name>
<dbReference type="InterPro" id="IPR005467">
    <property type="entry name" value="His_kinase_dom"/>
</dbReference>
<dbReference type="InterPro" id="IPR000014">
    <property type="entry name" value="PAS"/>
</dbReference>
<keyword evidence="5" id="KW-0067">ATP-binding</keyword>
<dbReference type="CDD" id="cd00130">
    <property type="entry name" value="PAS"/>
    <property type="match status" value="1"/>
</dbReference>
<feature type="domain" description="PAS" evidence="9">
    <location>
        <begin position="115"/>
        <end position="187"/>
    </location>
</feature>
<dbReference type="Pfam" id="PF02518">
    <property type="entry name" value="HATPase_c"/>
    <property type="match status" value="1"/>
</dbReference>
<dbReference type="Pfam" id="PF00989">
    <property type="entry name" value="PAS"/>
    <property type="match status" value="1"/>
</dbReference>
<evidence type="ECO:0000256" key="1">
    <source>
        <dbReference type="ARBA" id="ARBA00022553"/>
    </source>
</evidence>
<dbReference type="EMBL" id="CP043875">
    <property type="protein sequence ID" value="WOF17020.1"/>
    <property type="molecule type" value="Genomic_DNA"/>
</dbReference>
<dbReference type="PANTHER" id="PTHR43065:SF23">
    <property type="entry name" value="SENSOR HISTIDINE KINASE PDTAS"/>
    <property type="match status" value="1"/>
</dbReference>
<keyword evidence="7" id="KW-1133">Transmembrane helix</keyword>
<dbReference type="Proteomes" id="UP001301797">
    <property type="component" value="Chromosome"/>
</dbReference>
<dbReference type="GO" id="GO:0005524">
    <property type="term" value="F:ATP binding"/>
    <property type="evidence" value="ECO:0007669"/>
    <property type="project" value="UniProtKB-KW"/>
</dbReference>
<gene>
    <name evidence="11" type="ORF">F1737_10180</name>
</gene>
<dbReference type="PANTHER" id="PTHR43065">
    <property type="entry name" value="SENSOR HISTIDINE KINASE"/>
    <property type="match status" value="1"/>
</dbReference>
<keyword evidence="7" id="KW-0812">Transmembrane</keyword>
<dbReference type="SMART" id="SM00387">
    <property type="entry name" value="HATPase_c"/>
    <property type="match status" value="1"/>
</dbReference>
<dbReference type="InterPro" id="IPR011495">
    <property type="entry name" value="Sig_transdc_His_kin_sub2_dim/P"/>
</dbReference>
<dbReference type="Gene3D" id="3.30.450.20">
    <property type="entry name" value="PAS domain"/>
    <property type="match status" value="1"/>
</dbReference>
<keyword evidence="3" id="KW-0547">Nucleotide-binding</keyword>
<dbReference type="GO" id="GO:0000160">
    <property type="term" value="P:phosphorelay signal transduction system"/>
    <property type="evidence" value="ECO:0007669"/>
    <property type="project" value="UniProtKB-KW"/>
</dbReference>
<dbReference type="InterPro" id="IPR035965">
    <property type="entry name" value="PAS-like_dom_sf"/>
</dbReference>
<dbReference type="PROSITE" id="PS50112">
    <property type="entry name" value="PAS"/>
    <property type="match status" value="1"/>
</dbReference>
<keyword evidence="1" id="KW-0597">Phosphoprotein</keyword>
<dbReference type="InterPro" id="IPR000700">
    <property type="entry name" value="PAS-assoc_C"/>
</dbReference>
<evidence type="ECO:0000313" key="12">
    <source>
        <dbReference type="Proteomes" id="UP001301797"/>
    </source>
</evidence>
<evidence type="ECO:0000259" key="9">
    <source>
        <dbReference type="PROSITE" id="PS50112"/>
    </source>
</evidence>
<evidence type="ECO:0000256" key="6">
    <source>
        <dbReference type="ARBA" id="ARBA00023012"/>
    </source>
</evidence>
<proteinExistence type="predicted"/>
<evidence type="ECO:0000256" key="7">
    <source>
        <dbReference type="SAM" id="Phobius"/>
    </source>
</evidence>
<evidence type="ECO:0000256" key="4">
    <source>
        <dbReference type="ARBA" id="ARBA00022777"/>
    </source>
</evidence>
<feature type="domain" description="PAC" evidence="10">
    <location>
        <begin position="191"/>
        <end position="243"/>
    </location>
</feature>
<evidence type="ECO:0000256" key="3">
    <source>
        <dbReference type="ARBA" id="ARBA00022741"/>
    </source>
</evidence>
<keyword evidence="4" id="KW-0418">Kinase</keyword>